<comment type="caution">
    <text evidence="3">The sequence shown here is derived from an EMBL/GenBank/DDBJ whole genome shotgun (WGS) entry which is preliminary data.</text>
</comment>
<proteinExistence type="predicted"/>
<evidence type="ECO:0000313" key="5">
    <source>
        <dbReference type="Proteomes" id="UP000261166"/>
    </source>
</evidence>
<protein>
    <recommendedName>
        <fullName evidence="1">DUF7309 domain-containing protein</fullName>
    </recommendedName>
</protein>
<feature type="domain" description="DUF7309" evidence="1">
    <location>
        <begin position="1"/>
        <end position="91"/>
    </location>
</feature>
<dbReference type="AlphaFoldDB" id="A0A3E3IFD4"/>
<dbReference type="EMBL" id="QVLV01000008">
    <property type="protein sequence ID" value="RGE59876.1"/>
    <property type="molecule type" value="Genomic_DNA"/>
</dbReference>
<organism evidence="3 5">
    <name type="scientific">Eisenbergiella massiliensis</name>
    <dbReference type="NCBI Taxonomy" id="1720294"/>
    <lineage>
        <taxon>Bacteria</taxon>
        <taxon>Bacillati</taxon>
        <taxon>Bacillota</taxon>
        <taxon>Clostridia</taxon>
        <taxon>Lachnospirales</taxon>
        <taxon>Lachnospiraceae</taxon>
        <taxon>Eisenbergiella</taxon>
    </lineage>
</organism>
<evidence type="ECO:0000313" key="3">
    <source>
        <dbReference type="EMBL" id="RGE65691.1"/>
    </source>
</evidence>
<reference evidence="3 5" key="1">
    <citation type="submission" date="2018-08" db="EMBL/GenBank/DDBJ databases">
        <title>A genome reference for cultivated species of the human gut microbiota.</title>
        <authorList>
            <person name="Zou Y."/>
            <person name="Xue W."/>
            <person name="Luo G."/>
        </authorList>
    </citation>
    <scope>NUCLEOTIDE SEQUENCE [LARGE SCALE GENOMIC DNA]</scope>
    <source>
        <strain evidence="3 5">AF26-4BH</strain>
        <strain evidence="2">TF05-5AC</strain>
    </source>
</reference>
<dbReference type="Pfam" id="PF23988">
    <property type="entry name" value="DUF7309"/>
    <property type="match status" value="1"/>
</dbReference>
<evidence type="ECO:0000259" key="1">
    <source>
        <dbReference type="Pfam" id="PF23988"/>
    </source>
</evidence>
<gene>
    <name evidence="3" type="ORF">DWY69_25595</name>
    <name evidence="2" type="ORF">DXC51_13900</name>
</gene>
<dbReference type="Proteomes" id="UP000260812">
    <property type="component" value="Unassembled WGS sequence"/>
</dbReference>
<name>A0A3E3IFD4_9FIRM</name>
<dbReference type="InterPro" id="IPR055733">
    <property type="entry name" value="DUF7309"/>
</dbReference>
<sequence length="92" mass="10957">MFYSILGKGGDCYCISVYEGYDAFNSFVMLTIQERMNLSVEYAMFNQHNLTCYWGNREELSAKQRKIIKTLGYKYRGKNNWLYFMSYEPGYC</sequence>
<evidence type="ECO:0000313" key="2">
    <source>
        <dbReference type="EMBL" id="RGE59876.1"/>
    </source>
</evidence>
<dbReference type="Proteomes" id="UP000261166">
    <property type="component" value="Unassembled WGS sequence"/>
</dbReference>
<evidence type="ECO:0000313" key="4">
    <source>
        <dbReference type="Proteomes" id="UP000260812"/>
    </source>
</evidence>
<accession>A0A3E3IFD4</accession>
<keyword evidence="4" id="KW-1185">Reference proteome</keyword>
<dbReference type="EMBL" id="QVLU01000033">
    <property type="protein sequence ID" value="RGE65691.1"/>
    <property type="molecule type" value="Genomic_DNA"/>
</dbReference>